<dbReference type="RefSeq" id="WP_091971448.1">
    <property type="nucleotide sequence ID" value="NZ_FOPM01000009.1"/>
</dbReference>
<evidence type="ECO:0000256" key="1">
    <source>
        <dbReference type="SAM" id="Phobius"/>
    </source>
</evidence>
<name>A0A1I2UFN0_9HYPH</name>
<evidence type="ECO:0000313" key="3">
    <source>
        <dbReference type="Proteomes" id="UP000199229"/>
    </source>
</evidence>
<feature type="transmembrane region" description="Helical" evidence="1">
    <location>
        <begin position="114"/>
        <end position="134"/>
    </location>
</feature>
<dbReference type="AlphaFoldDB" id="A0A1I2UFN0"/>
<dbReference type="Proteomes" id="UP000199229">
    <property type="component" value="Unassembled WGS sequence"/>
</dbReference>
<protein>
    <recommendedName>
        <fullName evidence="4">Membrane-associated protein</fullName>
    </recommendedName>
</protein>
<proteinExistence type="predicted"/>
<feature type="transmembrane region" description="Helical" evidence="1">
    <location>
        <begin position="50"/>
        <end position="66"/>
    </location>
</feature>
<feature type="transmembrane region" description="Helical" evidence="1">
    <location>
        <begin position="24"/>
        <end position="44"/>
    </location>
</feature>
<feature type="transmembrane region" description="Helical" evidence="1">
    <location>
        <begin position="71"/>
        <end position="94"/>
    </location>
</feature>
<accession>A0A1I2UFN0</accession>
<dbReference type="OrthoDB" id="188694at2"/>
<feature type="transmembrane region" description="Helical" evidence="1">
    <location>
        <begin position="194"/>
        <end position="216"/>
    </location>
</feature>
<dbReference type="EMBL" id="FOPM01000009">
    <property type="protein sequence ID" value="SFG73521.1"/>
    <property type="molecule type" value="Genomic_DNA"/>
</dbReference>
<keyword evidence="1" id="KW-0472">Membrane</keyword>
<keyword evidence="1" id="KW-0812">Transmembrane</keyword>
<feature type="transmembrane region" description="Helical" evidence="1">
    <location>
        <begin position="146"/>
        <end position="164"/>
    </location>
</feature>
<sequence>MSASLSPISWDAPRPATRRQRLPLGLKLAYTAFMAVLVPTYTYYYGPTNFLYFCDIALILTLIGLWTESALLISLCAVGIVVPQVVWVVDFAAGLFGRRLTGMTDYMFKSENSAFLRGLSLFHGWLPFLLVYLVRRLGYDRRAWAAWSGLAVAVLTVCFLAMPAPRPDPGLVPVNINYVWGLSDTAAQTWMPPLAWFGLLVVGIPLALCGPTHLILRAVMPPAIRP</sequence>
<organism evidence="2 3">
    <name type="scientific">Methylobacterium gossipiicola</name>
    <dbReference type="NCBI Taxonomy" id="582675"/>
    <lineage>
        <taxon>Bacteria</taxon>
        <taxon>Pseudomonadati</taxon>
        <taxon>Pseudomonadota</taxon>
        <taxon>Alphaproteobacteria</taxon>
        <taxon>Hyphomicrobiales</taxon>
        <taxon>Methylobacteriaceae</taxon>
        <taxon>Methylobacterium</taxon>
    </lineage>
</organism>
<evidence type="ECO:0000313" key="2">
    <source>
        <dbReference type="EMBL" id="SFG73521.1"/>
    </source>
</evidence>
<keyword evidence="1" id="KW-1133">Transmembrane helix</keyword>
<evidence type="ECO:0008006" key="4">
    <source>
        <dbReference type="Google" id="ProtNLM"/>
    </source>
</evidence>
<reference evidence="3" key="1">
    <citation type="submission" date="2016-10" db="EMBL/GenBank/DDBJ databases">
        <authorList>
            <person name="Varghese N."/>
            <person name="Submissions S."/>
        </authorList>
    </citation>
    <scope>NUCLEOTIDE SEQUENCE [LARGE SCALE GENOMIC DNA]</scope>
    <source>
        <strain evidence="3">Gh-105</strain>
    </source>
</reference>
<gene>
    <name evidence="2" type="ORF">SAMN05192565_10990</name>
</gene>
<keyword evidence="3" id="KW-1185">Reference proteome</keyword>